<dbReference type="Proteomes" id="UP001321473">
    <property type="component" value="Unassembled WGS sequence"/>
</dbReference>
<protein>
    <submittedName>
        <fullName evidence="1">Uncharacterized protein</fullName>
    </submittedName>
</protein>
<gene>
    <name evidence="1" type="ORF">V5799_020692</name>
</gene>
<name>A0AAQ4ETC8_AMBAM</name>
<dbReference type="EMBL" id="JARKHS020011262">
    <property type="protein sequence ID" value="KAK8777967.1"/>
    <property type="molecule type" value="Genomic_DNA"/>
</dbReference>
<accession>A0AAQ4ETC8</accession>
<comment type="caution">
    <text evidence="1">The sequence shown here is derived from an EMBL/GenBank/DDBJ whole genome shotgun (WGS) entry which is preliminary data.</text>
</comment>
<keyword evidence="2" id="KW-1185">Reference proteome</keyword>
<organism evidence="1 2">
    <name type="scientific">Amblyomma americanum</name>
    <name type="common">Lone star tick</name>
    <dbReference type="NCBI Taxonomy" id="6943"/>
    <lineage>
        <taxon>Eukaryota</taxon>
        <taxon>Metazoa</taxon>
        <taxon>Ecdysozoa</taxon>
        <taxon>Arthropoda</taxon>
        <taxon>Chelicerata</taxon>
        <taxon>Arachnida</taxon>
        <taxon>Acari</taxon>
        <taxon>Parasitiformes</taxon>
        <taxon>Ixodida</taxon>
        <taxon>Ixodoidea</taxon>
        <taxon>Ixodidae</taxon>
        <taxon>Amblyomminae</taxon>
        <taxon>Amblyomma</taxon>
    </lineage>
</organism>
<sequence length="146" mass="16238">MRSRESTTFQLQLPGFNSRTVHLPMEMRADIKELKGDHAAALQHCLGEKLVPLGFMGDVEELEEILGDPEGRAVLRKMTSFGKVFFGIVFRRKMMNGWSLRPSAKQASITLLWSGGCPMQMWPALTPIFQAFCVAPGTRMVAGRPG</sequence>
<evidence type="ECO:0000313" key="2">
    <source>
        <dbReference type="Proteomes" id="UP001321473"/>
    </source>
</evidence>
<evidence type="ECO:0000313" key="1">
    <source>
        <dbReference type="EMBL" id="KAK8777967.1"/>
    </source>
</evidence>
<dbReference type="AlphaFoldDB" id="A0AAQ4ETC8"/>
<proteinExistence type="predicted"/>
<reference evidence="1 2" key="1">
    <citation type="journal article" date="2023" name="Arcadia Sci">
        <title>De novo assembly of a long-read Amblyomma americanum tick genome.</title>
        <authorList>
            <person name="Chou S."/>
            <person name="Poskanzer K.E."/>
            <person name="Rollins M."/>
            <person name="Thuy-Boun P.S."/>
        </authorList>
    </citation>
    <scope>NUCLEOTIDE SEQUENCE [LARGE SCALE GENOMIC DNA]</scope>
    <source>
        <strain evidence="1">F_SG_1</strain>
        <tissue evidence="1">Salivary glands</tissue>
    </source>
</reference>